<proteinExistence type="predicted"/>
<evidence type="ECO:0008006" key="4">
    <source>
        <dbReference type="Google" id="ProtNLM"/>
    </source>
</evidence>
<keyword evidence="1" id="KW-0732">Signal</keyword>
<comment type="caution">
    <text evidence="2">The sequence shown here is derived from an EMBL/GenBank/DDBJ whole genome shotgun (WGS) entry which is preliminary data.</text>
</comment>
<organism evidence="2 3">
    <name type="scientific">Ruegeria spongiae</name>
    <dbReference type="NCBI Taxonomy" id="2942209"/>
    <lineage>
        <taxon>Bacteria</taxon>
        <taxon>Pseudomonadati</taxon>
        <taxon>Pseudomonadota</taxon>
        <taxon>Alphaproteobacteria</taxon>
        <taxon>Rhodobacterales</taxon>
        <taxon>Roseobacteraceae</taxon>
        <taxon>Ruegeria</taxon>
    </lineage>
</organism>
<feature type="signal peptide" evidence="1">
    <location>
        <begin position="1"/>
        <end position="24"/>
    </location>
</feature>
<evidence type="ECO:0000256" key="1">
    <source>
        <dbReference type="SAM" id="SignalP"/>
    </source>
</evidence>
<name>A0ABT0Q1U2_9RHOB</name>
<protein>
    <recommendedName>
        <fullName evidence="4">Lipoprotein</fullName>
    </recommendedName>
</protein>
<dbReference type="EMBL" id="JAMFMB010000010">
    <property type="protein sequence ID" value="MCL6283846.1"/>
    <property type="molecule type" value="Genomic_DNA"/>
</dbReference>
<evidence type="ECO:0000313" key="2">
    <source>
        <dbReference type="EMBL" id="MCL6283846.1"/>
    </source>
</evidence>
<dbReference type="Proteomes" id="UP001203880">
    <property type="component" value="Unassembled WGS sequence"/>
</dbReference>
<sequence length="116" mass="12252">MKIRAALLVAPVLLGLGACGDQFALPGGHNAYPSKNVSVMSRTWAVRQVSDAPVVYRATRDRNNLNPFGPPARPRPVQASAAISQATGCRVLGNTMYENISGQFFAQVQCPAAPAS</sequence>
<keyword evidence="3" id="KW-1185">Reference proteome</keyword>
<dbReference type="PROSITE" id="PS51257">
    <property type="entry name" value="PROKAR_LIPOPROTEIN"/>
    <property type="match status" value="1"/>
</dbReference>
<dbReference type="RefSeq" id="WP_249709717.1">
    <property type="nucleotide sequence ID" value="NZ_JAMFMB010000010.1"/>
</dbReference>
<accession>A0ABT0Q1U2</accession>
<evidence type="ECO:0000313" key="3">
    <source>
        <dbReference type="Proteomes" id="UP001203880"/>
    </source>
</evidence>
<feature type="chain" id="PRO_5045759224" description="Lipoprotein" evidence="1">
    <location>
        <begin position="25"/>
        <end position="116"/>
    </location>
</feature>
<gene>
    <name evidence="2" type="ORF">M3P21_09925</name>
</gene>
<reference evidence="2" key="1">
    <citation type="submission" date="2022-05" db="EMBL/GenBank/DDBJ databases">
        <authorList>
            <person name="Park J.-S."/>
        </authorList>
    </citation>
    <scope>NUCLEOTIDE SEQUENCE</scope>
    <source>
        <strain evidence="2">2012CJ41-6</strain>
    </source>
</reference>